<evidence type="ECO:0008006" key="5">
    <source>
        <dbReference type="Google" id="ProtNLM"/>
    </source>
</evidence>
<keyword evidence="4" id="KW-1185">Reference proteome</keyword>
<proteinExistence type="predicted"/>
<accession>A0ABR2PN80</accession>
<dbReference type="InterPro" id="IPR032675">
    <property type="entry name" value="LRR_dom_sf"/>
</dbReference>
<name>A0ABR2PN80_9ROSI</name>
<dbReference type="InterPro" id="IPR053772">
    <property type="entry name" value="At1g61320/At1g61330-like"/>
</dbReference>
<dbReference type="InterPro" id="IPR055411">
    <property type="entry name" value="LRR_FXL15/At3g58940/PEG3-like"/>
</dbReference>
<dbReference type="Proteomes" id="UP001396334">
    <property type="component" value="Unassembled WGS sequence"/>
</dbReference>
<dbReference type="Gene3D" id="3.80.10.10">
    <property type="entry name" value="Ribonuclease Inhibitor"/>
    <property type="match status" value="1"/>
</dbReference>
<dbReference type="PANTHER" id="PTHR34145:SF28">
    <property type="entry name" value="F-BOX DOMAIN-CONTAINING PROTEIN"/>
    <property type="match status" value="1"/>
</dbReference>
<dbReference type="Pfam" id="PF24758">
    <property type="entry name" value="LRR_At5g56370"/>
    <property type="match status" value="1"/>
</dbReference>
<dbReference type="SUPFAM" id="SSF52047">
    <property type="entry name" value="RNI-like"/>
    <property type="match status" value="1"/>
</dbReference>
<dbReference type="PANTHER" id="PTHR34145">
    <property type="entry name" value="OS02G0105600 PROTEIN"/>
    <property type="match status" value="1"/>
</dbReference>
<dbReference type="InterPro" id="IPR001810">
    <property type="entry name" value="F-box_dom"/>
</dbReference>
<evidence type="ECO:0000313" key="4">
    <source>
        <dbReference type="Proteomes" id="UP001396334"/>
    </source>
</evidence>
<dbReference type="EMBL" id="JBBPBN010000056">
    <property type="protein sequence ID" value="KAK8989777.1"/>
    <property type="molecule type" value="Genomic_DNA"/>
</dbReference>
<organism evidence="3 4">
    <name type="scientific">Hibiscus sabdariffa</name>
    <name type="common">roselle</name>
    <dbReference type="NCBI Taxonomy" id="183260"/>
    <lineage>
        <taxon>Eukaryota</taxon>
        <taxon>Viridiplantae</taxon>
        <taxon>Streptophyta</taxon>
        <taxon>Embryophyta</taxon>
        <taxon>Tracheophyta</taxon>
        <taxon>Spermatophyta</taxon>
        <taxon>Magnoliopsida</taxon>
        <taxon>eudicotyledons</taxon>
        <taxon>Gunneridae</taxon>
        <taxon>Pentapetalae</taxon>
        <taxon>rosids</taxon>
        <taxon>malvids</taxon>
        <taxon>Malvales</taxon>
        <taxon>Malvaceae</taxon>
        <taxon>Malvoideae</taxon>
        <taxon>Hibiscus</taxon>
    </lineage>
</organism>
<dbReference type="SUPFAM" id="SSF81383">
    <property type="entry name" value="F-box domain"/>
    <property type="match status" value="1"/>
</dbReference>
<feature type="domain" description="F-box" evidence="1">
    <location>
        <begin position="19"/>
        <end position="59"/>
    </location>
</feature>
<evidence type="ECO:0000313" key="3">
    <source>
        <dbReference type="EMBL" id="KAK8989777.1"/>
    </source>
</evidence>
<reference evidence="3 4" key="1">
    <citation type="journal article" date="2024" name="G3 (Bethesda)">
        <title>Genome assembly of Hibiscus sabdariffa L. provides insights into metabolisms of medicinal natural products.</title>
        <authorList>
            <person name="Kim T."/>
        </authorList>
    </citation>
    <scope>NUCLEOTIDE SEQUENCE [LARGE SCALE GENOMIC DNA]</scope>
    <source>
        <strain evidence="3">TK-2024</strain>
        <tissue evidence="3">Old leaves</tissue>
    </source>
</reference>
<evidence type="ECO:0000259" key="2">
    <source>
        <dbReference type="Pfam" id="PF24758"/>
    </source>
</evidence>
<comment type="caution">
    <text evidence="3">The sequence shown here is derived from an EMBL/GenBank/DDBJ whole genome shotgun (WGS) entry which is preliminary data.</text>
</comment>
<dbReference type="Pfam" id="PF00646">
    <property type="entry name" value="F-box"/>
    <property type="match status" value="1"/>
</dbReference>
<protein>
    <recommendedName>
        <fullName evidence="5">F-box domain-containing protein</fullName>
    </recommendedName>
</protein>
<dbReference type="InterPro" id="IPR036047">
    <property type="entry name" value="F-box-like_dom_sf"/>
</dbReference>
<sequence>MEDMISDLPSSSNETSDRISQLPEHIILRIVFFLPAKDAARSSILSKTLLSVWKSLPIFSFSTDATRSSAKRTCLKKMFLSMLMPTEMDQMLENMLANCPLLKNFSLKRCEVKHVKLVDHPKLNNVTIQGVPSIRIEAKSLKKFYCEYTRDKPLELYLVSCENLQVLNLRTRLTSECIQEMVAKSPLLRTLILSPYISLERLKISSPSLVVLIINAAGRGVDEKEIEIDAPNLEHYRYSVAKGKTAATPIFINTARLQVAVLSKCLSARESVVYSLDELPSLVRIQCSADMCVA</sequence>
<gene>
    <name evidence="3" type="ORF">V6N11_064193</name>
</gene>
<evidence type="ECO:0000259" key="1">
    <source>
        <dbReference type="Pfam" id="PF00646"/>
    </source>
</evidence>
<feature type="domain" description="F-box/LRR-repeat protein 15/At3g58940/PEG3-like LRR" evidence="2">
    <location>
        <begin position="137"/>
        <end position="237"/>
    </location>
</feature>